<sequence>MKNILLPTDFSENSWNAIDYAIRLFENEACNFYVLHVNKVTDNFMDGAPFLADEELLLKIYTKPTKRKLRQVMKRIAVHYPDNKNHRFYTLSDYNFFIDAIRKQVEENRIDLIVMGTKGTSGLKEIIVGSNTGDVITKVKCNTLVVPEQAKFTPLKEIAFPTDFSMNYNLEILEPISDLVEEQKAALRIVHVSKKKIELNSEQKLNRELVDDYFSDVEHSFHYLTNKRIEDAIECFVQSRHVDLISMVAKNLNYFQQILFHSRVEEISYHTETPFLVLHEK</sequence>
<feature type="domain" description="UspA" evidence="2">
    <location>
        <begin position="1"/>
        <end position="147"/>
    </location>
</feature>
<dbReference type="PRINTS" id="PR01438">
    <property type="entry name" value="UNVRSLSTRESS"/>
</dbReference>
<dbReference type="Proteomes" id="UP001610100">
    <property type="component" value="Unassembled WGS sequence"/>
</dbReference>
<dbReference type="InterPro" id="IPR014729">
    <property type="entry name" value="Rossmann-like_a/b/a_fold"/>
</dbReference>
<dbReference type="SUPFAM" id="SSF52402">
    <property type="entry name" value="Adenine nucleotide alpha hydrolases-like"/>
    <property type="match status" value="2"/>
</dbReference>
<dbReference type="PANTHER" id="PTHR46268:SF6">
    <property type="entry name" value="UNIVERSAL STRESS PROTEIN UP12"/>
    <property type="match status" value="1"/>
</dbReference>
<evidence type="ECO:0000313" key="4">
    <source>
        <dbReference type="Proteomes" id="UP001610100"/>
    </source>
</evidence>
<reference evidence="3 4" key="1">
    <citation type="submission" date="2024-02" db="EMBL/GenBank/DDBJ databases">
        <title>A Gaetbulibacter species isolated from tidal flats and genomic insights of their niches.</title>
        <authorList>
            <person name="Ye Y."/>
        </authorList>
    </citation>
    <scope>NUCLEOTIDE SEQUENCE [LARGE SCALE GENOMIC DNA]</scope>
    <source>
        <strain evidence="3 4">KYW382</strain>
    </source>
</reference>
<dbReference type="InterPro" id="IPR006016">
    <property type="entry name" value="UspA"/>
</dbReference>
<accession>A0ABW7MWX6</accession>
<dbReference type="CDD" id="cd00293">
    <property type="entry name" value="USP-like"/>
    <property type="match status" value="1"/>
</dbReference>
<dbReference type="Gene3D" id="3.40.50.620">
    <property type="entry name" value="HUPs"/>
    <property type="match status" value="2"/>
</dbReference>
<gene>
    <name evidence="3" type="ORF">V8G58_05280</name>
</gene>
<dbReference type="RefSeq" id="WP_344740383.1">
    <property type="nucleotide sequence ID" value="NZ_BAABAY010000001.1"/>
</dbReference>
<dbReference type="EMBL" id="JBAWKB010000001">
    <property type="protein sequence ID" value="MFH6771340.1"/>
    <property type="molecule type" value="Genomic_DNA"/>
</dbReference>
<evidence type="ECO:0000256" key="1">
    <source>
        <dbReference type="ARBA" id="ARBA00008791"/>
    </source>
</evidence>
<evidence type="ECO:0000259" key="2">
    <source>
        <dbReference type="Pfam" id="PF00582"/>
    </source>
</evidence>
<dbReference type="Pfam" id="PF00582">
    <property type="entry name" value="Usp"/>
    <property type="match status" value="1"/>
</dbReference>
<name>A0ABW7MWX6_9FLAO</name>
<keyword evidence="4" id="KW-1185">Reference proteome</keyword>
<evidence type="ECO:0000313" key="3">
    <source>
        <dbReference type="EMBL" id="MFH6771340.1"/>
    </source>
</evidence>
<proteinExistence type="inferred from homology"/>
<dbReference type="InterPro" id="IPR006015">
    <property type="entry name" value="Universal_stress_UspA"/>
</dbReference>
<comment type="caution">
    <text evidence="3">The sequence shown here is derived from an EMBL/GenBank/DDBJ whole genome shotgun (WGS) entry which is preliminary data.</text>
</comment>
<organism evidence="3 4">
    <name type="scientific">Gaetbulibacter aestuarii</name>
    <dbReference type="NCBI Taxonomy" id="1502358"/>
    <lineage>
        <taxon>Bacteria</taxon>
        <taxon>Pseudomonadati</taxon>
        <taxon>Bacteroidota</taxon>
        <taxon>Flavobacteriia</taxon>
        <taxon>Flavobacteriales</taxon>
        <taxon>Flavobacteriaceae</taxon>
        <taxon>Gaetbulibacter</taxon>
    </lineage>
</organism>
<protein>
    <submittedName>
        <fullName evidence="3">Universal stress protein</fullName>
    </submittedName>
</protein>
<dbReference type="PANTHER" id="PTHR46268">
    <property type="entry name" value="STRESS RESPONSE PROTEIN NHAX"/>
    <property type="match status" value="1"/>
</dbReference>
<comment type="similarity">
    <text evidence="1">Belongs to the universal stress protein A family.</text>
</comment>